<reference evidence="1 2" key="1">
    <citation type="journal article" date="2022" name="J Glob Antimicrob Resist">
        <title>First complete genome of a multidrug resistant strain of the novel human pathogen Kalamiella piersonii (GABEKP28) identified in human saliva.</title>
        <authorList>
            <person name="McDonagh F."/>
            <person name="Singh N.K."/>
            <person name="Venkateswaran K."/>
            <person name="Lonappan A.M."/>
            <person name="Hallahan B."/>
            <person name="Tuohy A."/>
            <person name="Burke L."/>
            <person name="Kovarova A."/>
            <person name="Miliotis G."/>
        </authorList>
    </citation>
    <scope>NUCLEOTIDE SEQUENCE [LARGE SCALE GENOMIC DNA]</scope>
    <source>
        <strain evidence="1 2">GABEKP28</strain>
    </source>
</reference>
<geneLocation type="plasmid" evidence="1 2">
    <name>pGABEKP28_1</name>
</geneLocation>
<proteinExistence type="predicted"/>
<gene>
    <name evidence="1" type="ORF">N5580_18700</name>
</gene>
<dbReference type="KEGG" id="kpie:N5580_18700"/>
<dbReference type="AlphaFoldDB" id="A0AAJ5QND3"/>
<accession>A0AAJ5QND3</accession>
<organism evidence="1 2">
    <name type="scientific">Pantoea piersonii</name>
    <dbReference type="NCBI Taxonomy" id="2364647"/>
    <lineage>
        <taxon>Bacteria</taxon>
        <taxon>Pseudomonadati</taxon>
        <taxon>Pseudomonadota</taxon>
        <taxon>Gammaproteobacteria</taxon>
        <taxon>Enterobacterales</taxon>
        <taxon>Erwiniaceae</taxon>
        <taxon>Pantoea</taxon>
    </lineage>
</organism>
<evidence type="ECO:0000313" key="2">
    <source>
        <dbReference type="Proteomes" id="UP001211544"/>
    </source>
</evidence>
<protein>
    <submittedName>
        <fullName evidence="1">Uncharacterized protein</fullName>
    </submittedName>
</protein>
<dbReference type="EMBL" id="CP104759">
    <property type="protein sequence ID" value="WBG93115.1"/>
    <property type="molecule type" value="Genomic_DNA"/>
</dbReference>
<name>A0AAJ5QND3_9GAMM</name>
<keyword evidence="2" id="KW-1185">Reference proteome</keyword>
<dbReference type="Proteomes" id="UP001211544">
    <property type="component" value="Plasmid pGABEKP28_1"/>
</dbReference>
<keyword evidence="1" id="KW-0614">Plasmid</keyword>
<dbReference type="RefSeq" id="WP_269950522.1">
    <property type="nucleotide sequence ID" value="NZ_CP104759.1"/>
</dbReference>
<evidence type="ECO:0000313" key="1">
    <source>
        <dbReference type="EMBL" id="WBG93115.1"/>
    </source>
</evidence>
<sequence>MTQVIQLVNEARTLRQVRNLILAIMNIAQARSLTSEQYQARFEAVGMLEEEAHDTLQNEISMFRHANNQ</sequence>